<protein>
    <submittedName>
        <fullName evidence="2">Saccharopine dehydrogenase family protein</fullName>
    </submittedName>
</protein>
<name>A0ABW7C6V8_9ACTN</name>
<dbReference type="InterPro" id="IPR036291">
    <property type="entry name" value="NAD(P)-bd_dom_sf"/>
</dbReference>
<reference evidence="2 3" key="1">
    <citation type="submission" date="2024-10" db="EMBL/GenBank/DDBJ databases">
        <title>The Natural Products Discovery Center: Release of the First 8490 Sequenced Strains for Exploring Actinobacteria Biosynthetic Diversity.</title>
        <authorList>
            <person name="Kalkreuter E."/>
            <person name="Kautsar S.A."/>
            <person name="Yang D."/>
            <person name="Bader C.D."/>
            <person name="Teijaro C.N."/>
            <person name="Fluegel L."/>
            <person name="Davis C.M."/>
            <person name="Simpson J.R."/>
            <person name="Lauterbach L."/>
            <person name="Steele A.D."/>
            <person name="Gui C."/>
            <person name="Meng S."/>
            <person name="Li G."/>
            <person name="Viehrig K."/>
            <person name="Ye F."/>
            <person name="Su P."/>
            <person name="Kiefer A.F."/>
            <person name="Nichols A."/>
            <person name="Cepeda A.J."/>
            <person name="Yan W."/>
            <person name="Fan B."/>
            <person name="Jiang Y."/>
            <person name="Adhikari A."/>
            <person name="Zheng C.-J."/>
            <person name="Schuster L."/>
            <person name="Cowan T.M."/>
            <person name="Smanski M.J."/>
            <person name="Chevrette M.G."/>
            <person name="De Carvalho L.P.S."/>
            <person name="Shen B."/>
        </authorList>
    </citation>
    <scope>NUCLEOTIDE SEQUENCE [LARGE SCALE GENOMIC DNA]</scope>
    <source>
        <strain evidence="2 3">NPDC048229</strain>
    </source>
</reference>
<gene>
    <name evidence="2" type="ORF">ACGFYS_36095</name>
</gene>
<dbReference type="PANTHER" id="PTHR43781">
    <property type="entry name" value="SACCHAROPINE DEHYDROGENASE"/>
    <property type="match status" value="1"/>
</dbReference>
<dbReference type="Pfam" id="PF03435">
    <property type="entry name" value="Sacchrp_dh_NADP"/>
    <property type="match status" value="1"/>
</dbReference>
<keyword evidence="3" id="KW-1185">Reference proteome</keyword>
<accession>A0ABW7C6V8</accession>
<dbReference type="EMBL" id="JBICZW010000048">
    <property type="protein sequence ID" value="MFG3194334.1"/>
    <property type="molecule type" value="Genomic_DNA"/>
</dbReference>
<dbReference type="RefSeq" id="WP_189853723.1">
    <property type="nucleotide sequence ID" value="NZ_BMVV01000046.1"/>
</dbReference>
<comment type="caution">
    <text evidence="2">The sequence shown here is derived from an EMBL/GenBank/DDBJ whole genome shotgun (WGS) entry which is preliminary data.</text>
</comment>
<feature type="domain" description="Saccharopine dehydrogenase NADP binding" evidence="1">
    <location>
        <begin position="5"/>
        <end position="112"/>
    </location>
</feature>
<sequence length="374" mass="39269">MNGRVVLLGATGYTGGLVLDALRRRGVRPTVAGRDPTALAALAARSGGPDQWVVDARAPEELRRNLRPGDVLITTAGPFGRLGLPVARAAADAGAHYLDSSGEVGFVRALHDRYHHRACETGAVMLPAFGYDYVPGMLAAALALREAGTAARCVDIGYFATGTVRRGLSRGTRAALRDGLVLPSARRHRRVIVEERTASRLRDFTVRGRRTPAFLVSGTEVLFLPREFPSLDDVTVYNGWFPALGRFLPFWSALAHAATRLPAGGRIAEALTLPLAIGPPGGPDAAVRARVSSYVVALASPAAGHGAPLAEVHLEGPDPYGLTGELVAWAAERLADRRSGATPGVVGPLTAFGLDALRQGCAALGLAPVRDRAP</sequence>
<evidence type="ECO:0000313" key="3">
    <source>
        <dbReference type="Proteomes" id="UP001604282"/>
    </source>
</evidence>
<proteinExistence type="predicted"/>
<dbReference type="InterPro" id="IPR005097">
    <property type="entry name" value="Sacchrp_dh_NADP-bd"/>
</dbReference>
<dbReference type="PANTHER" id="PTHR43781:SF1">
    <property type="entry name" value="SACCHAROPINE DEHYDROGENASE"/>
    <property type="match status" value="1"/>
</dbReference>
<dbReference type="Gene3D" id="3.40.50.720">
    <property type="entry name" value="NAD(P)-binding Rossmann-like Domain"/>
    <property type="match status" value="1"/>
</dbReference>
<dbReference type="Proteomes" id="UP001604282">
    <property type="component" value="Unassembled WGS sequence"/>
</dbReference>
<dbReference type="SUPFAM" id="SSF51735">
    <property type="entry name" value="NAD(P)-binding Rossmann-fold domains"/>
    <property type="match status" value="1"/>
</dbReference>
<evidence type="ECO:0000259" key="1">
    <source>
        <dbReference type="Pfam" id="PF03435"/>
    </source>
</evidence>
<evidence type="ECO:0000313" key="2">
    <source>
        <dbReference type="EMBL" id="MFG3194334.1"/>
    </source>
</evidence>
<organism evidence="2 3">
    <name type="scientific">Streptomyces omiyaensis</name>
    <dbReference type="NCBI Taxonomy" id="68247"/>
    <lineage>
        <taxon>Bacteria</taxon>
        <taxon>Bacillati</taxon>
        <taxon>Actinomycetota</taxon>
        <taxon>Actinomycetes</taxon>
        <taxon>Kitasatosporales</taxon>
        <taxon>Streptomycetaceae</taxon>
        <taxon>Streptomyces</taxon>
    </lineage>
</organism>